<feature type="domain" description="ABM" evidence="1">
    <location>
        <begin position="23"/>
        <end position="97"/>
    </location>
</feature>
<dbReference type="InterPro" id="IPR007138">
    <property type="entry name" value="ABM_dom"/>
</dbReference>
<protein>
    <submittedName>
        <fullName evidence="2">Antibiotic biosynthesis monooxygenase</fullName>
    </submittedName>
</protein>
<keyword evidence="3" id="KW-1185">Reference proteome</keyword>
<organism evidence="2 3">
    <name type="scientific">Roseateles oligotrophus</name>
    <dbReference type="NCBI Taxonomy" id="1769250"/>
    <lineage>
        <taxon>Bacteria</taxon>
        <taxon>Pseudomonadati</taxon>
        <taxon>Pseudomonadota</taxon>
        <taxon>Betaproteobacteria</taxon>
        <taxon>Burkholderiales</taxon>
        <taxon>Sphaerotilaceae</taxon>
        <taxon>Roseateles</taxon>
    </lineage>
</organism>
<gene>
    <name evidence="2" type="ORF">LNV07_00625</name>
</gene>
<keyword evidence="2" id="KW-0560">Oxidoreductase</keyword>
<dbReference type="EMBL" id="JAJIRN010000001">
    <property type="protein sequence ID" value="MCV2366605.1"/>
    <property type="molecule type" value="Genomic_DNA"/>
</dbReference>
<evidence type="ECO:0000313" key="3">
    <source>
        <dbReference type="Proteomes" id="UP001209701"/>
    </source>
</evidence>
<evidence type="ECO:0000259" key="1">
    <source>
        <dbReference type="Pfam" id="PF03992"/>
    </source>
</evidence>
<dbReference type="RefSeq" id="WP_263569245.1">
    <property type="nucleotide sequence ID" value="NZ_JAJIRN010000001.1"/>
</dbReference>
<name>A0ABT2YBV4_9BURK</name>
<accession>A0ABT2YBV4</accession>
<dbReference type="Gene3D" id="3.30.70.100">
    <property type="match status" value="1"/>
</dbReference>
<dbReference type="Pfam" id="PF03992">
    <property type="entry name" value="ABM"/>
    <property type="match status" value="1"/>
</dbReference>
<dbReference type="SUPFAM" id="SSF54909">
    <property type="entry name" value="Dimeric alpha+beta barrel"/>
    <property type="match status" value="1"/>
</dbReference>
<reference evidence="2 3" key="1">
    <citation type="submission" date="2021-11" db="EMBL/GenBank/DDBJ databases">
        <authorList>
            <person name="Liang Q."/>
            <person name="Mou H."/>
            <person name="Liu Z."/>
        </authorList>
    </citation>
    <scope>NUCLEOTIDE SEQUENCE [LARGE SCALE GENOMIC DNA]</scope>
    <source>
        <strain evidence="2 3">CHU3</strain>
    </source>
</reference>
<dbReference type="InterPro" id="IPR011008">
    <property type="entry name" value="Dimeric_a/b-barrel"/>
</dbReference>
<sequence length="122" mass="13146">MLNLLPLDPACPIDQQLQSTADPVVLVNLFTVAEADVPALMSAWEKDAIWMKQQPGFLSTQLHRAIGGSHMFMNYAMWDSVGSFRAAFTHPDFASALAAYPSSAVAQPHLFAKVAVANLCAA</sequence>
<dbReference type="Proteomes" id="UP001209701">
    <property type="component" value="Unassembled WGS sequence"/>
</dbReference>
<proteinExistence type="predicted"/>
<evidence type="ECO:0000313" key="2">
    <source>
        <dbReference type="EMBL" id="MCV2366605.1"/>
    </source>
</evidence>
<keyword evidence="2" id="KW-0503">Monooxygenase</keyword>
<dbReference type="GO" id="GO:0004497">
    <property type="term" value="F:monooxygenase activity"/>
    <property type="evidence" value="ECO:0007669"/>
    <property type="project" value="UniProtKB-KW"/>
</dbReference>
<comment type="caution">
    <text evidence="2">The sequence shown here is derived from an EMBL/GenBank/DDBJ whole genome shotgun (WGS) entry which is preliminary data.</text>
</comment>